<dbReference type="SUPFAM" id="SSF100920">
    <property type="entry name" value="Heat shock protein 70kD (HSP70), peptide-binding domain"/>
    <property type="match status" value="1"/>
</dbReference>
<reference evidence="11 12" key="1">
    <citation type="submission" date="2017-02" db="EMBL/GenBank/DDBJ databases">
        <title>Legionella quilivanii strain from human: case report and whole genome sequencing analysis.</title>
        <authorList>
            <person name="Lalancette C."/>
            <person name="Leduc J.-M."/>
            <person name="Levesque S."/>
            <person name="Fournier E."/>
            <person name="Saoud J."/>
            <person name="Faucher S.P."/>
            <person name="Bernard K."/>
            <person name="Martineau C."/>
            <person name="Longtin J."/>
        </authorList>
    </citation>
    <scope>NUCLEOTIDE SEQUENCE [LARGE SCALE GENOMIC DNA]</scope>
    <source>
        <strain evidence="11 12">ID143958</strain>
    </source>
</reference>
<evidence type="ECO:0000256" key="2">
    <source>
        <dbReference type="ARBA" id="ARBA00014415"/>
    </source>
</evidence>
<feature type="compositionally biased region" description="Polar residues" evidence="10">
    <location>
        <begin position="625"/>
        <end position="634"/>
    </location>
</feature>
<dbReference type="NCBIfam" id="NF001413">
    <property type="entry name" value="PRK00290.1"/>
    <property type="match status" value="1"/>
</dbReference>
<accession>A0A364LNN6</accession>
<dbReference type="FunFam" id="3.90.640.10:FF:000003">
    <property type="entry name" value="Molecular chaperone DnaK"/>
    <property type="match status" value="1"/>
</dbReference>
<dbReference type="InterPro" id="IPR013126">
    <property type="entry name" value="Hsp_70_fam"/>
</dbReference>
<dbReference type="GO" id="GO:0051082">
    <property type="term" value="F:unfolded protein binding"/>
    <property type="evidence" value="ECO:0007669"/>
    <property type="project" value="InterPro"/>
</dbReference>
<dbReference type="InterPro" id="IPR018181">
    <property type="entry name" value="Heat_shock_70_CS"/>
</dbReference>
<dbReference type="InterPro" id="IPR029048">
    <property type="entry name" value="HSP70_C_sf"/>
</dbReference>
<evidence type="ECO:0000313" key="11">
    <source>
        <dbReference type="EMBL" id="RAP38661.1"/>
    </source>
</evidence>
<feature type="compositionally biased region" description="Low complexity" evidence="10">
    <location>
        <begin position="609"/>
        <end position="624"/>
    </location>
</feature>
<feature type="modified residue" description="Phosphothreonine; by autocatalysis" evidence="8">
    <location>
        <position position="199"/>
    </location>
</feature>
<dbReference type="SUPFAM" id="SSF53067">
    <property type="entry name" value="Actin-like ATPase domain"/>
    <property type="match status" value="2"/>
</dbReference>
<dbReference type="GO" id="GO:0140662">
    <property type="term" value="F:ATP-dependent protein folding chaperone"/>
    <property type="evidence" value="ECO:0007669"/>
    <property type="project" value="InterPro"/>
</dbReference>
<dbReference type="Proteomes" id="UP000249458">
    <property type="component" value="Unassembled WGS sequence"/>
</dbReference>
<keyword evidence="7 8" id="KW-0143">Chaperone</keyword>
<dbReference type="SUPFAM" id="SSF100934">
    <property type="entry name" value="Heat shock protein 70kD (HSP70), C-terminal subdomain"/>
    <property type="match status" value="1"/>
</dbReference>
<evidence type="ECO:0000256" key="10">
    <source>
        <dbReference type="SAM" id="MobiDB-lite"/>
    </source>
</evidence>
<comment type="function">
    <text evidence="8">Acts as a chaperone.</text>
</comment>
<comment type="similarity">
    <text evidence="1 8 9">Belongs to the heat shock protein 70 family.</text>
</comment>
<dbReference type="InterPro" id="IPR012725">
    <property type="entry name" value="Chaperone_DnaK"/>
</dbReference>
<dbReference type="InterPro" id="IPR043129">
    <property type="entry name" value="ATPase_NBD"/>
</dbReference>
<evidence type="ECO:0000256" key="4">
    <source>
        <dbReference type="ARBA" id="ARBA00022741"/>
    </source>
</evidence>
<dbReference type="EMBL" id="MVJN01000001">
    <property type="protein sequence ID" value="RAP38661.1"/>
    <property type="molecule type" value="Genomic_DNA"/>
</dbReference>
<dbReference type="NCBIfam" id="TIGR02350">
    <property type="entry name" value="prok_dnaK"/>
    <property type="match status" value="1"/>
</dbReference>
<dbReference type="PROSITE" id="PS00329">
    <property type="entry name" value="HSP70_2"/>
    <property type="match status" value="1"/>
</dbReference>
<keyword evidence="3 8" id="KW-0597">Phosphoprotein</keyword>
<feature type="compositionally biased region" description="Acidic residues" evidence="10">
    <location>
        <begin position="640"/>
        <end position="652"/>
    </location>
</feature>
<proteinExistence type="evidence at transcript level"/>
<dbReference type="PRINTS" id="PR00301">
    <property type="entry name" value="HEATSHOCK70"/>
</dbReference>
<dbReference type="FunFam" id="3.30.420.40:FF:000004">
    <property type="entry name" value="Molecular chaperone DnaK"/>
    <property type="match status" value="1"/>
</dbReference>
<dbReference type="FunFam" id="1.20.1270.10:FF:000001">
    <property type="entry name" value="Molecular chaperone DnaK"/>
    <property type="match status" value="1"/>
</dbReference>
<evidence type="ECO:0000256" key="9">
    <source>
        <dbReference type="RuleBase" id="RU003322"/>
    </source>
</evidence>
<evidence type="ECO:0000256" key="1">
    <source>
        <dbReference type="ARBA" id="ARBA00007381"/>
    </source>
</evidence>
<dbReference type="NCBIfam" id="NF003520">
    <property type="entry name" value="PRK05183.1"/>
    <property type="match status" value="1"/>
</dbReference>
<comment type="caution">
    <text evidence="11">The sequence shown here is derived from an EMBL/GenBank/DDBJ whole genome shotgun (WGS) entry which is preliminary data.</text>
</comment>
<evidence type="ECO:0000256" key="5">
    <source>
        <dbReference type="ARBA" id="ARBA00022840"/>
    </source>
</evidence>
<keyword evidence="4 8" id="KW-0547">Nucleotide-binding</keyword>
<dbReference type="Pfam" id="PF00012">
    <property type="entry name" value="HSP70"/>
    <property type="match status" value="1"/>
</dbReference>
<comment type="induction">
    <text evidence="8">By stress conditions e.g. heat shock.</text>
</comment>
<dbReference type="PROSITE" id="PS01036">
    <property type="entry name" value="HSP70_3"/>
    <property type="match status" value="1"/>
</dbReference>
<protein>
    <recommendedName>
        <fullName evidence="2 8">Chaperone protein DnaK</fullName>
    </recommendedName>
    <alternativeName>
        <fullName evidence="8">HSP70</fullName>
    </alternativeName>
    <alternativeName>
        <fullName evidence="8">Heat shock 70 kDa protein</fullName>
    </alternativeName>
    <alternativeName>
        <fullName evidence="8">Heat shock protein 70</fullName>
    </alternativeName>
</protein>
<dbReference type="AlphaFoldDB" id="A0A364LNN6"/>
<gene>
    <name evidence="8" type="primary">dnaK</name>
    <name evidence="11" type="ORF">B1207_01920</name>
</gene>
<dbReference type="RefSeq" id="WP_112218296.1">
    <property type="nucleotide sequence ID" value="NZ_MVJN01000001.1"/>
</dbReference>
<dbReference type="Gene3D" id="1.20.1270.10">
    <property type="match status" value="1"/>
</dbReference>
<organism evidence="11 12">
    <name type="scientific">Legionella quinlivanii</name>
    <dbReference type="NCBI Taxonomy" id="45073"/>
    <lineage>
        <taxon>Bacteria</taxon>
        <taxon>Pseudomonadati</taxon>
        <taxon>Pseudomonadota</taxon>
        <taxon>Gammaproteobacteria</taxon>
        <taxon>Legionellales</taxon>
        <taxon>Legionellaceae</taxon>
        <taxon>Legionella</taxon>
    </lineage>
</organism>
<dbReference type="Gene3D" id="2.60.34.10">
    <property type="entry name" value="Substrate Binding Domain Of DNAk, Chain A, domain 1"/>
    <property type="match status" value="1"/>
</dbReference>
<keyword evidence="5 8" id="KW-0067">ATP-binding</keyword>
<dbReference type="PANTHER" id="PTHR19375">
    <property type="entry name" value="HEAT SHOCK PROTEIN 70KDA"/>
    <property type="match status" value="1"/>
</dbReference>
<dbReference type="PROSITE" id="PS00297">
    <property type="entry name" value="HSP70_1"/>
    <property type="match status" value="1"/>
</dbReference>
<dbReference type="Gene3D" id="3.90.640.10">
    <property type="entry name" value="Actin, Chain A, domain 4"/>
    <property type="match status" value="1"/>
</dbReference>
<dbReference type="Gene3D" id="3.30.420.40">
    <property type="match status" value="2"/>
</dbReference>
<dbReference type="HAMAP" id="MF_00332">
    <property type="entry name" value="DnaK"/>
    <property type="match status" value="1"/>
</dbReference>
<keyword evidence="6 8" id="KW-0346">Stress response</keyword>
<evidence type="ECO:0000256" key="8">
    <source>
        <dbReference type="HAMAP-Rule" id="MF_00332"/>
    </source>
</evidence>
<feature type="region of interest" description="Disordered" evidence="10">
    <location>
        <begin position="602"/>
        <end position="652"/>
    </location>
</feature>
<dbReference type="GO" id="GO:0005524">
    <property type="term" value="F:ATP binding"/>
    <property type="evidence" value="ECO:0007669"/>
    <property type="project" value="UniProtKB-UniRule"/>
</dbReference>
<evidence type="ECO:0000256" key="3">
    <source>
        <dbReference type="ARBA" id="ARBA00022553"/>
    </source>
</evidence>
<dbReference type="FunFam" id="2.60.34.10:FF:000014">
    <property type="entry name" value="Chaperone protein DnaK HSP70"/>
    <property type="match status" value="1"/>
</dbReference>
<evidence type="ECO:0000256" key="6">
    <source>
        <dbReference type="ARBA" id="ARBA00023016"/>
    </source>
</evidence>
<sequence>MAKIIGIDLGTTNSCVAVMEGKNVRVIENSEGHRTTPSIVAFTEDDEVLVGQSAKRQAVTNPDKTLFAVKRLIGRRFDDAVVQKDIKMVPYKIVKADNGDAWVQVKGQDKAPPQISAEVLRKMKKTAEDYLGEEVKEAVITVPAYFNDSQRQATKDAGRIAGLEVKRIINEPTAAALAYGMDKKRGDSVIAVYDLGGGTFDISIIEIAEVEGEHQFEVLATNGDTFLGGEDFDLALIEYLAAEFKKDTGIDLHNDPLALQRLKDAAEKAKIELSSAQQTDVNLPYITADSSGPKHMNIKLTRAKLESLVEKLVERTIEPCKTALKDAGLTVSQINEVILVGGQTRMPLVQKTVQDFFGKEPRKDVNPDEAVAVGAAIQAAVLSGEVKDILLLDVTPLSLGIETLGGVMTKLIQKNTTIPTKANQVFSTADDRQTAVTVHVLQGEREQASANKSLGRFDLTDIPAAPRGVPQIEVTFDIDANGILNVSAKDKATGKAQSIVIKASSGLSDEEVDAMVKDAQSHAEEDKKFKEMADLRNQADSLIHSSEKSLTDLAGELDDAEKKGIESAIAELKEAVKGNDKEQMEEKLKVLSDASGKMAERVYAKKAAEGQAQQGGEAPHAGQQSHAGETQSGKPSDGVVDAEFEEVQDDKK</sequence>
<evidence type="ECO:0000256" key="7">
    <source>
        <dbReference type="ARBA" id="ARBA00023186"/>
    </source>
</evidence>
<dbReference type="InterPro" id="IPR029047">
    <property type="entry name" value="HSP70_peptide-bd_sf"/>
</dbReference>
<name>A0A364LNN6_9GAMM</name>
<dbReference type="FunFam" id="3.30.30.30:FF:000003">
    <property type="entry name" value="Heat shock protein 9"/>
    <property type="match status" value="1"/>
</dbReference>
<evidence type="ECO:0000313" key="12">
    <source>
        <dbReference type="Proteomes" id="UP000249458"/>
    </source>
</evidence>
<dbReference type="CDD" id="cd10234">
    <property type="entry name" value="ASKHA_NBD_HSP70_DnaK-like"/>
    <property type="match status" value="1"/>
</dbReference>